<dbReference type="SMART" id="SM00849">
    <property type="entry name" value="Lactamase_B"/>
    <property type="match status" value="1"/>
</dbReference>
<dbReference type="PANTHER" id="PTHR47619:SF1">
    <property type="entry name" value="EXODEOXYRIBONUCLEASE WALJ"/>
    <property type="match status" value="1"/>
</dbReference>
<comment type="caution">
    <text evidence="2">The sequence shown here is derived from an EMBL/GenBank/DDBJ whole genome shotgun (WGS) entry which is preliminary data.</text>
</comment>
<dbReference type="RefSeq" id="WP_083068995.1">
    <property type="nucleotide sequence ID" value="NZ_JALXKY010000020.1"/>
</dbReference>
<evidence type="ECO:0000313" key="3">
    <source>
        <dbReference type="Proteomes" id="UP000192813"/>
    </source>
</evidence>
<proteinExistence type="predicted"/>
<dbReference type="CDD" id="cd07733">
    <property type="entry name" value="YycJ-like_MBL-fold"/>
    <property type="match status" value="1"/>
</dbReference>
<gene>
    <name evidence="2" type="ORF">A6J77_005830</name>
</gene>
<dbReference type="GO" id="GO:0016787">
    <property type="term" value="F:hydrolase activity"/>
    <property type="evidence" value="ECO:0007669"/>
    <property type="project" value="UniProtKB-KW"/>
</dbReference>
<sequence length="271" mass="30178">METAQNDFTMRVSMLGSSSSGNATYIETPKRKILVDAGFSGKKMKELLAGINRDINEIDSLFITHEHSDHIKGMGVLARKYDLNVYANEATWQAIGSKVGVIPVEKQHVMEQGDILTLGDVDIVSYGVSHDAAEPQFYAFQKDNRQFTILTDTGYVSDRLIGLLKNSDSYLIESNHDLDMLRMGAYPWSLKQRILGDEGHLSNDAGAQAMIDMIGDRTKRIYLGHLSKENNMKAIAHQTCVSAMLQADLGVHDQFEVYDTNPDKPTSLFTL</sequence>
<dbReference type="InterPro" id="IPR052533">
    <property type="entry name" value="WalJ/YycJ-like"/>
</dbReference>
<dbReference type="InterPro" id="IPR036866">
    <property type="entry name" value="RibonucZ/Hydroxyglut_hydro"/>
</dbReference>
<dbReference type="InterPro" id="IPR058121">
    <property type="entry name" value="WalJ/YycJ"/>
</dbReference>
<protein>
    <submittedName>
        <fullName evidence="2">MBL fold metallo-hydrolase</fullName>
    </submittedName>
</protein>
<dbReference type="AlphaFoldDB" id="A0A2J9PN95"/>
<name>A0A2J9PN95_9LACT</name>
<feature type="domain" description="Metallo-beta-lactamase" evidence="1">
    <location>
        <begin position="20"/>
        <end position="225"/>
    </location>
</feature>
<dbReference type="Pfam" id="PF12706">
    <property type="entry name" value="Lactamase_B_2"/>
    <property type="match status" value="1"/>
</dbReference>
<organism evidence="2 3">
    <name type="scientific">Aerococcus viridans</name>
    <dbReference type="NCBI Taxonomy" id="1377"/>
    <lineage>
        <taxon>Bacteria</taxon>
        <taxon>Bacillati</taxon>
        <taxon>Bacillota</taxon>
        <taxon>Bacilli</taxon>
        <taxon>Lactobacillales</taxon>
        <taxon>Aerococcaceae</taxon>
        <taxon>Aerococcus</taxon>
    </lineage>
</organism>
<evidence type="ECO:0000313" key="2">
    <source>
        <dbReference type="EMBL" id="PNL91766.1"/>
    </source>
</evidence>
<dbReference type="Proteomes" id="UP000192813">
    <property type="component" value="Unassembled WGS sequence"/>
</dbReference>
<dbReference type="Gene3D" id="3.60.15.10">
    <property type="entry name" value="Ribonuclease Z/Hydroxyacylglutathione hydrolase-like"/>
    <property type="match status" value="1"/>
</dbReference>
<evidence type="ECO:0000259" key="1">
    <source>
        <dbReference type="SMART" id="SM00849"/>
    </source>
</evidence>
<dbReference type="EMBL" id="NBTM02000001">
    <property type="protein sequence ID" value="PNL91766.1"/>
    <property type="molecule type" value="Genomic_DNA"/>
</dbReference>
<dbReference type="SUPFAM" id="SSF56281">
    <property type="entry name" value="Metallo-hydrolase/oxidoreductase"/>
    <property type="match status" value="1"/>
</dbReference>
<dbReference type="PANTHER" id="PTHR47619">
    <property type="entry name" value="METALLO-HYDROLASE YYCJ-RELATED"/>
    <property type="match status" value="1"/>
</dbReference>
<dbReference type="InterPro" id="IPR001279">
    <property type="entry name" value="Metallo-B-lactamas"/>
</dbReference>
<keyword evidence="2" id="KW-0378">Hydrolase</keyword>
<reference evidence="3" key="1">
    <citation type="submission" date="2017-12" db="EMBL/GenBank/DDBJ databases">
        <title>FDA dAtabase for Regulatory Grade micrObial Sequences (FDA-ARGOS): Supporting development and validation of Infectious Disease Dx tests.</title>
        <authorList>
            <person name="Hoffmann M."/>
            <person name="Allard M."/>
            <person name="Evans P."/>
            <person name="Brown E."/>
            <person name="Tallon L."/>
            <person name="Sadzewicz L."/>
            <person name="Sengamalay N."/>
            <person name="Ott S."/>
            <person name="Godinez A."/>
            <person name="Nagaraj S."/>
            <person name="Vavikolanu K."/>
            <person name="Aluvathingal J."/>
            <person name="Nadendla S."/>
            <person name="Sichtig H."/>
        </authorList>
    </citation>
    <scope>NUCLEOTIDE SEQUENCE [LARGE SCALE GENOMIC DNA]</scope>
    <source>
        <strain evidence="3">FDAARGOS_249</strain>
    </source>
</reference>
<accession>A0A2J9PN95</accession>